<comment type="caution">
    <text evidence="6">The sequence shown here is derived from an EMBL/GenBank/DDBJ whole genome shotgun (WGS) entry which is preliminary data.</text>
</comment>
<dbReference type="SUPFAM" id="SSF161084">
    <property type="entry name" value="MAPEG domain-like"/>
    <property type="match status" value="1"/>
</dbReference>
<evidence type="ECO:0000256" key="5">
    <source>
        <dbReference type="SAM" id="Phobius"/>
    </source>
</evidence>
<comment type="subcellular location">
    <subcellularLocation>
        <location evidence="1">Membrane</location>
    </subcellularLocation>
</comment>
<keyword evidence="7" id="KW-1185">Reference proteome</keyword>
<accession>A0ABS8XQ97</accession>
<feature type="transmembrane region" description="Helical" evidence="5">
    <location>
        <begin position="111"/>
        <end position="130"/>
    </location>
</feature>
<protein>
    <submittedName>
        <fullName evidence="6">MAPEG family protein</fullName>
    </submittedName>
</protein>
<keyword evidence="4 5" id="KW-0472">Membrane</keyword>
<name>A0ABS8XQ97_9BURK</name>
<dbReference type="Pfam" id="PF01124">
    <property type="entry name" value="MAPEG"/>
    <property type="match status" value="1"/>
</dbReference>
<proteinExistence type="predicted"/>
<dbReference type="Proteomes" id="UP001200741">
    <property type="component" value="Unassembled WGS sequence"/>
</dbReference>
<gene>
    <name evidence="6" type="ORF">LXT13_05085</name>
</gene>
<dbReference type="InterPro" id="IPR023352">
    <property type="entry name" value="MAPEG-like_dom_sf"/>
</dbReference>
<evidence type="ECO:0000313" key="6">
    <source>
        <dbReference type="EMBL" id="MCE4553822.1"/>
    </source>
</evidence>
<feature type="transmembrane region" description="Helical" evidence="5">
    <location>
        <begin position="78"/>
        <end position="99"/>
    </location>
</feature>
<evidence type="ECO:0000256" key="2">
    <source>
        <dbReference type="ARBA" id="ARBA00022692"/>
    </source>
</evidence>
<dbReference type="InterPro" id="IPR001129">
    <property type="entry name" value="Membr-assoc_MAPEG"/>
</dbReference>
<dbReference type="EMBL" id="JAJTWU010000002">
    <property type="protein sequence ID" value="MCE4553822.1"/>
    <property type="molecule type" value="Genomic_DNA"/>
</dbReference>
<dbReference type="RefSeq" id="WP_233370534.1">
    <property type="nucleotide sequence ID" value="NZ_JAJTWU010000002.1"/>
</dbReference>
<keyword evidence="3 5" id="KW-1133">Transmembrane helix</keyword>
<reference evidence="6 7" key="1">
    <citation type="submission" date="2021-12" db="EMBL/GenBank/DDBJ databases">
        <title>Genome seq of P8.</title>
        <authorList>
            <person name="Seo T."/>
        </authorList>
    </citation>
    <scope>NUCLEOTIDE SEQUENCE [LARGE SCALE GENOMIC DNA]</scope>
    <source>
        <strain evidence="6 7">P8</strain>
    </source>
</reference>
<organism evidence="6 7">
    <name type="scientific">Pelomonas cellulosilytica</name>
    <dbReference type="NCBI Taxonomy" id="2906762"/>
    <lineage>
        <taxon>Bacteria</taxon>
        <taxon>Pseudomonadati</taxon>
        <taxon>Pseudomonadota</taxon>
        <taxon>Betaproteobacteria</taxon>
        <taxon>Burkholderiales</taxon>
        <taxon>Sphaerotilaceae</taxon>
        <taxon>Roseateles</taxon>
    </lineage>
</organism>
<keyword evidence="2 5" id="KW-0812">Transmembrane</keyword>
<evidence type="ECO:0000256" key="4">
    <source>
        <dbReference type="ARBA" id="ARBA00023136"/>
    </source>
</evidence>
<evidence type="ECO:0000313" key="7">
    <source>
        <dbReference type="Proteomes" id="UP001200741"/>
    </source>
</evidence>
<evidence type="ECO:0000256" key="3">
    <source>
        <dbReference type="ARBA" id="ARBA00022989"/>
    </source>
</evidence>
<sequence>MQPAALALPCVAALGLLLFLSGFFVSVTRARFWTLHAGPSDPAHALTKAVRAHGNTAEYAAFLGLLIWLAGQHSQAAWVGWTMLAATVSRYAFVAGMLLSPTLARPHPLRAVGAFGTYLCGPALSVALLLG</sequence>
<evidence type="ECO:0000256" key="1">
    <source>
        <dbReference type="ARBA" id="ARBA00004370"/>
    </source>
</evidence>
<dbReference type="Gene3D" id="1.20.120.550">
    <property type="entry name" value="Membrane associated eicosanoid/glutathione metabolism-like domain"/>
    <property type="match status" value="1"/>
</dbReference>